<evidence type="ECO:0000313" key="2">
    <source>
        <dbReference type="EMBL" id="EIW88600.1"/>
    </source>
</evidence>
<dbReference type="Gene3D" id="3.40.190.10">
    <property type="entry name" value="Periplasmic binding protein-like II"/>
    <property type="match status" value="2"/>
</dbReference>
<name>I9DRC0_9ALTE</name>
<dbReference type="RefSeq" id="WP_008984898.1">
    <property type="nucleotide sequence ID" value="NZ_AKKU01000017.1"/>
</dbReference>
<dbReference type="Proteomes" id="UP000035062">
    <property type="component" value="Unassembled WGS sequence"/>
</dbReference>
<protein>
    <submittedName>
        <fullName evidence="2">Extracellular solute-binding protein family 3</fullName>
    </submittedName>
</protein>
<dbReference type="STRING" id="1195246.AGRI_10311"/>
<proteinExistence type="predicted"/>
<dbReference type="InterPro" id="IPR001638">
    <property type="entry name" value="Solute-binding_3/MltF_N"/>
</dbReference>
<evidence type="ECO:0000259" key="1">
    <source>
        <dbReference type="SMART" id="SM00062"/>
    </source>
</evidence>
<dbReference type="EMBL" id="AKKU01000017">
    <property type="protein sequence ID" value="EIW88600.1"/>
    <property type="molecule type" value="Genomic_DNA"/>
</dbReference>
<dbReference type="AlphaFoldDB" id="I9DRC0"/>
<accession>I9DRC0</accession>
<dbReference type="PANTHER" id="PTHR38834">
    <property type="entry name" value="PERIPLASMIC SUBSTRATE BINDING PROTEIN FAMILY 3"/>
    <property type="match status" value="1"/>
</dbReference>
<dbReference type="PANTHER" id="PTHR38834:SF3">
    <property type="entry name" value="SOLUTE-BINDING PROTEIN FAMILY 3_N-TERMINAL DOMAIN-CONTAINING PROTEIN"/>
    <property type="match status" value="1"/>
</dbReference>
<organism evidence="2 3">
    <name type="scientific">Alishewanella agri BL06</name>
    <dbReference type="NCBI Taxonomy" id="1195246"/>
    <lineage>
        <taxon>Bacteria</taxon>
        <taxon>Pseudomonadati</taxon>
        <taxon>Pseudomonadota</taxon>
        <taxon>Gammaproteobacteria</taxon>
        <taxon>Alteromonadales</taxon>
        <taxon>Alteromonadaceae</taxon>
        <taxon>Alishewanella</taxon>
    </lineage>
</organism>
<gene>
    <name evidence="2" type="ORF">AGRI_10311</name>
</gene>
<dbReference type="PATRIC" id="fig|1195246.3.peg.2040"/>
<sequence>MKFLAVSCLLLMPLWLRAESLVMYTEHFPPYSYEKDQQITGLNTELVRRSCQIAKIQCEFRLLPWLRAYEAAQNDPKSGLYSTSRNPLREDAFQWVGPLAHASASMYWLTSRLDAPPRTLEQAKQYIVAVARGDVYELYLQSQGFEVDVNLLRFNSKSDAVLPFLHGKVDLLIASELILPVWLAEHQQLRTVVQPVIDLSAVGHNYLALHPEMPPALVERLQQALNELKATGEYQQLMEYFLQPKRLQSDTLPATQG</sequence>
<dbReference type="SMART" id="SM00062">
    <property type="entry name" value="PBPb"/>
    <property type="match status" value="1"/>
</dbReference>
<dbReference type="eggNOG" id="COG0834">
    <property type="taxonomic scope" value="Bacteria"/>
</dbReference>
<comment type="caution">
    <text evidence="2">The sequence shown here is derived from an EMBL/GenBank/DDBJ whole genome shotgun (WGS) entry which is preliminary data.</text>
</comment>
<dbReference type="SUPFAM" id="SSF53850">
    <property type="entry name" value="Periplasmic binding protein-like II"/>
    <property type="match status" value="1"/>
</dbReference>
<evidence type="ECO:0000313" key="3">
    <source>
        <dbReference type="Proteomes" id="UP000035062"/>
    </source>
</evidence>
<reference evidence="2 3" key="1">
    <citation type="journal article" date="2012" name="J. Bacteriol.">
        <title>Genome Sequence of Pectin-Degrading Alishewanella agri, Isolated from Landfill Soil.</title>
        <authorList>
            <person name="Kim J."/>
            <person name="Jung J."/>
            <person name="Sung J.S."/>
            <person name="Chun J."/>
            <person name="Park W."/>
        </authorList>
    </citation>
    <scope>NUCLEOTIDE SEQUENCE [LARGE SCALE GENOMIC DNA]</scope>
    <source>
        <strain evidence="2 3">BL06</strain>
    </source>
</reference>
<keyword evidence="3" id="KW-1185">Reference proteome</keyword>
<dbReference type="Pfam" id="PF00497">
    <property type="entry name" value="SBP_bac_3"/>
    <property type="match status" value="1"/>
</dbReference>
<feature type="domain" description="Solute-binding protein family 3/N-terminal" evidence="1">
    <location>
        <begin position="20"/>
        <end position="245"/>
    </location>
</feature>